<accession>A0A848B2S6</accession>
<evidence type="ECO:0000256" key="7">
    <source>
        <dbReference type="ARBA" id="ARBA00023065"/>
    </source>
</evidence>
<evidence type="ECO:0000256" key="13">
    <source>
        <dbReference type="RuleBase" id="RU003848"/>
    </source>
</evidence>
<dbReference type="AlphaFoldDB" id="A0A848B2S6"/>
<dbReference type="EMBL" id="JABAFA010000007">
    <property type="protein sequence ID" value="NMD98559.1"/>
    <property type="molecule type" value="Genomic_DNA"/>
</dbReference>
<evidence type="ECO:0000313" key="16">
    <source>
        <dbReference type="Proteomes" id="UP000543804"/>
    </source>
</evidence>
<evidence type="ECO:0000256" key="14">
    <source>
        <dbReference type="SAM" id="Coils"/>
    </source>
</evidence>
<evidence type="ECO:0000256" key="4">
    <source>
        <dbReference type="ARBA" id="ARBA00022692"/>
    </source>
</evidence>
<comment type="function">
    <text evidence="12">Component of the F(0) channel, it forms part of the peripheral stalk, linking F(1) to F(0).</text>
</comment>
<keyword evidence="7 12" id="KW-0406">Ion transport</keyword>
<keyword evidence="6 12" id="KW-1133">Transmembrane helix</keyword>
<evidence type="ECO:0000256" key="6">
    <source>
        <dbReference type="ARBA" id="ARBA00022989"/>
    </source>
</evidence>
<keyword evidence="8 12" id="KW-0472">Membrane</keyword>
<reference evidence="15 16" key="1">
    <citation type="submission" date="2020-04" db="EMBL/GenBank/DDBJ databases">
        <authorList>
            <person name="Hitch T.C.A."/>
            <person name="Wylensek D."/>
            <person name="Clavel T."/>
        </authorList>
    </citation>
    <scope>NUCLEOTIDE SEQUENCE [LARGE SCALE GENOMIC DNA]</scope>
    <source>
        <strain evidence="15 16">PG-130-P53-12</strain>
    </source>
</reference>
<dbReference type="GO" id="GO:0046933">
    <property type="term" value="F:proton-transporting ATP synthase activity, rotational mechanism"/>
    <property type="evidence" value="ECO:0007669"/>
    <property type="project" value="UniProtKB-UniRule"/>
</dbReference>
<keyword evidence="16" id="KW-1185">Reference proteome</keyword>
<dbReference type="RefSeq" id="WP_164175535.1">
    <property type="nucleotide sequence ID" value="NZ_JABAFA010000007.1"/>
</dbReference>
<dbReference type="GO" id="GO:0046961">
    <property type="term" value="F:proton-transporting ATPase activity, rotational mechanism"/>
    <property type="evidence" value="ECO:0007669"/>
    <property type="project" value="TreeGrafter"/>
</dbReference>
<feature type="transmembrane region" description="Helical" evidence="12">
    <location>
        <begin position="6"/>
        <end position="27"/>
    </location>
</feature>
<dbReference type="PANTHER" id="PTHR33445:SF2">
    <property type="entry name" value="ATP SYNTHASE SUBUNIT B', CHLOROPLASTIC"/>
    <property type="match status" value="1"/>
</dbReference>
<name>A0A848B2S6_9FIRM</name>
<keyword evidence="4 12" id="KW-0812">Transmembrane</keyword>
<keyword evidence="5 12" id="KW-0375">Hydrogen ion transport</keyword>
<organism evidence="15 16">
    <name type="scientific">Selenomonas bovis</name>
    <dbReference type="NCBI Taxonomy" id="416586"/>
    <lineage>
        <taxon>Bacteria</taxon>
        <taxon>Bacillati</taxon>
        <taxon>Bacillota</taxon>
        <taxon>Negativicutes</taxon>
        <taxon>Selenomonadales</taxon>
        <taxon>Selenomonadaceae</taxon>
        <taxon>Selenomonas</taxon>
    </lineage>
</organism>
<dbReference type="Gene3D" id="6.10.250.1580">
    <property type="match status" value="1"/>
</dbReference>
<dbReference type="PANTHER" id="PTHR33445">
    <property type="entry name" value="ATP SYNTHASE SUBUNIT B', CHLOROPLASTIC"/>
    <property type="match status" value="1"/>
</dbReference>
<evidence type="ECO:0000256" key="12">
    <source>
        <dbReference type="HAMAP-Rule" id="MF_01398"/>
    </source>
</evidence>
<evidence type="ECO:0000256" key="11">
    <source>
        <dbReference type="ARBA" id="ARBA00037847"/>
    </source>
</evidence>
<keyword evidence="14" id="KW-0175">Coiled coil</keyword>
<dbReference type="SUPFAM" id="SSF81573">
    <property type="entry name" value="F1F0 ATP synthase subunit B, membrane domain"/>
    <property type="match status" value="1"/>
</dbReference>
<keyword evidence="9 12" id="KW-0066">ATP synthesis</keyword>
<evidence type="ECO:0000256" key="5">
    <source>
        <dbReference type="ARBA" id="ARBA00022781"/>
    </source>
</evidence>
<keyword evidence="3 12" id="KW-0138">CF(0)</keyword>
<evidence type="ECO:0000256" key="8">
    <source>
        <dbReference type="ARBA" id="ARBA00023136"/>
    </source>
</evidence>
<evidence type="ECO:0000256" key="9">
    <source>
        <dbReference type="ARBA" id="ARBA00023310"/>
    </source>
</evidence>
<keyword evidence="2 12" id="KW-0813">Transport</keyword>
<keyword evidence="12" id="KW-1003">Cell membrane</keyword>
<dbReference type="CDD" id="cd06503">
    <property type="entry name" value="ATP-synt_Fo_b"/>
    <property type="match status" value="1"/>
</dbReference>
<evidence type="ECO:0000256" key="3">
    <source>
        <dbReference type="ARBA" id="ARBA00022547"/>
    </source>
</evidence>
<gene>
    <name evidence="12 15" type="primary">atpF</name>
    <name evidence="15" type="ORF">HF878_03545</name>
</gene>
<dbReference type="InterPro" id="IPR028987">
    <property type="entry name" value="ATP_synth_B-like_membr_sf"/>
</dbReference>
<comment type="function">
    <text evidence="10 12">F(1)F(0) ATP synthase produces ATP from ADP in the presence of a proton or sodium gradient. F-type ATPases consist of two structural domains, F(1) containing the extramembraneous catalytic core and F(0) containing the membrane proton channel, linked together by a central stalk and a peripheral stalk. During catalysis, ATP synthesis in the catalytic domain of F(1) is coupled via a rotary mechanism of the central stalk subunits to proton translocation.</text>
</comment>
<dbReference type="GO" id="GO:0005886">
    <property type="term" value="C:plasma membrane"/>
    <property type="evidence" value="ECO:0007669"/>
    <property type="project" value="UniProtKB-SubCell"/>
</dbReference>
<evidence type="ECO:0000256" key="2">
    <source>
        <dbReference type="ARBA" id="ARBA00022448"/>
    </source>
</evidence>
<proteinExistence type="inferred from homology"/>
<comment type="caution">
    <text evidence="15">The sequence shown here is derived from an EMBL/GenBank/DDBJ whole genome shotgun (WGS) entry which is preliminary data.</text>
</comment>
<evidence type="ECO:0000256" key="10">
    <source>
        <dbReference type="ARBA" id="ARBA00025198"/>
    </source>
</evidence>
<dbReference type="Pfam" id="PF00430">
    <property type="entry name" value="ATP-synt_B"/>
    <property type="match status" value="1"/>
</dbReference>
<dbReference type="InterPro" id="IPR050059">
    <property type="entry name" value="ATP_synthase_B_chain"/>
</dbReference>
<dbReference type="InterPro" id="IPR002146">
    <property type="entry name" value="ATP_synth_b/b'su_bac/chlpt"/>
</dbReference>
<dbReference type="GO" id="GO:0012505">
    <property type="term" value="C:endomembrane system"/>
    <property type="evidence" value="ECO:0007669"/>
    <property type="project" value="UniProtKB-SubCell"/>
</dbReference>
<comment type="subcellular location">
    <subcellularLocation>
        <location evidence="12">Cell membrane</location>
        <topology evidence="12">Single-pass membrane protein</topology>
    </subcellularLocation>
    <subcellularLocation>
        <location evidence="11">Endomembrane system</location>
        <topology evidence="11">Single-pass membrane protein</topology>
    </subcellularLocation>
</comment>
<dbReference type="InterPro" id="IPR005864">
    <property type="entry name" value="ATP_synth_F0_bsu_bac"/>
</dbReference>
<evidence type="ECO:0000313" key="15">
    <source>
        <dbReference type="EMBL" id="NMD98559.1"/>
    </source>
</evidence>
<protein>
    <recommendedName>
        <fullName evidence="12">ATP synthase subunit b</fullName>
    </recommendedName>
    <alternativeName>
        <fullName evidence="12">ATP synthase F(0) sector subunit b</fullName>
    </alternativeName>
    <alternativeName>
        <fullName evidence="12">ATPase subunit I</fullName>
    </alternativeName>
    <alternativeName>
        <fullName evidence="12">F-type ATPase subunit b</fullName>
        <shortName evidence="12">F-ATPase subunit b</shortName>
    </alternativeName>
</protein>
<dbReference type="NCBIfam" id="TIGR01144">
    <property type="entry name" value="ATP_synt_b"/>
    <property type="match status" value="1"/>
</dbReference>
<dbReference type="GO" id="GO:0045259">
    <property type="term" value="C:proton-transporting ATP synthase complex"/>
    <property type="evidence" value="ECO:0007669"/>
    <property type="project" value="UniProtKB-KW"/>
</dbReference>
<dbReference type="Proteomes" id="UP000543804">
    <property type="component" value="Unassembled WGS sequence"/>
</dbReference>
<evidence type="ECO:0000256" key="1">
    <source>
        <dbReference type="ARBA" id="ARBA00005513"/>
    </source>
</evidence>
<dbReference type="HAMAP" id="MF_01398">
    <property type="entry name" value="ATP_synth_b_bprime"/>
    <property type="match status" value="1"/>
</dbReference>
<comment type="subunit">
    <text evidence="12">F-type ATPases have 2 components, F(1) - the catalytic core - and F(0) - the membrane proton channel. F(1) has five subunits: alpha(3), beta(3), gamma(1), delta(1), epsilon(1). F(0) has three main subunits: a(1), b(2) and c(10-14). The alpha and beta chains form an alternating ring which encloses part of the gamma chain. F(1) is attached to F(0) by a central stalk formed by the gamma and epsilon chains, while a peripheral stalk is formed by the delta and b chains.</text>
</comment>
<feature type="coiled-coil region" evidence="14">
    <location>
        <begin position="45"/>
        <end position="123"/>
    </location>
</feature>
<comment type="similarity">
    <text evidence="1 12 13">Belongs to the ATPase B chain family.</text>
</comment>
<sequence length="167" mass="18508">MIDLNATFFAQILNFLILVAILRALCYKPVVRMIKAREDKIAESLAKADSDVAAAESLKKDYQAQLAEAREKAQAIVDKAEKVAASNRETSLQDTKREIEQMKKAAQAEIQRDRERAADQLKKEIVALSLLAAGKVVEKNMEASENEALVGDFIDKLDKDKIGDLSC</sequence>